<feature type="domain" description="SKP1 component POZ" evidence="5">
    <location>
        <begin position="16"/>
        <end position="75"/>
    </location>
</feature>
<dbReference type="SUPFAM" id="SSF54695">
    <property type="entry name" value="POZ domain"/>
    <property type="match status" value="1"/>
</dbReference>
<dbReference type="GO" id="GO:0005634">
    <property type="term" value="C:nucleus"/>
    <property type="evidence" value="ECO:0007669"/>
    <property type="project" value="UniProtKB-SubCell"/>
</dbReference>
<dbReference type="FunFam" id="3.30.710.10:FF:000035">
    <property type="entry name" value="Elongin C transcription elongation factor"/>
    <property type="match status" value="1"/>
</dbReference>
<evidence type="ECO:0000256" key="3">
    <source>
        <dbReference type="ARBA" id="ARBA00021347"/>
    </source>
</evidence>
<name>A0A8K0XNI0_9AGAR</name>
<dbReference type="CDD" id="cd18321">
    <property type="entry name" value="BTB_POZ_EloC"/>
    <property type="match status" value="1"/>
</dbReference>
<dbReference type="Pfam" id="PF03931">
    <property type="entry name" value="Skp1_POZ"/>
    <property type="match status" value="1"/>
</dbReference>
<dbReference type="InterPro" id="IPR011333">
    <property type="entry name" value="SKP1/BTB/POZ_sf"/>
</dbReference>
<sequence>MSANQGKPSASENDWIRITSNDGFSFLVPRKVAVVSGTLKNMLSTESNFAEAASNTCPMSERGVIVEKICEYLTYKALYEKAPPKEEIPDFLERLAPEISLELLMAADYYDVPPPLP</sequence>
<keyword evidence="7" id="KW-1185">Reference proteome</keyword>
<dbReference type="AlphaFoldDB" id="A0A8K0XNI0"/>
<dbReference type="SMART" id="SM00512">
    <property type="entry name" value="Skp1"/>
    <property type="match status" value="1"/>
</dbReference>
<dbReference type="InterPro" id="IPR039948">
    <property type="entry name" value="ELC1"/>
</dbReference>
<keyword evidence="4" id="KW-0539">Nucleus</keyword>
<dbReference type="Proteomes" id="UP000813824">
    <property type="component" value="Unassembled WGS sequence"/>
</dbReference>
<comment type="similarity">
    <text evidence="2">Belongs to the SKP1 family.</text>
</comment>
<reference evidence="6" key="1">
    <citation type="journal article" date="2021" name="New Phytol.">
        <title>Evolutionary innovations through gain and loss of genes in the ectomycorrhizal Boletales.</title>
        <authorList>
            <person name="Wu G."/>
            <person name="Miyauchi S."/>
            <person name="Morin E."/>
            <person name="Kuo A."/>
            <person name="Drula E."/>
            <person name="Varga T."/>
            <person name="Kohler A."/>
            <person name="Feng B."/>
            <person name="Cao Y."/>
            <person name="Lipzen A."/>
            <person name="Daum C."/>
            <person name="Hundley H."/>
            <person name="Pangilinan J."/>
            <person name="Johnson J."/>
            <person name="Barry K."/>
            <person name="LaButti K."/>
            <person name="Ng V."/>
            <person name="Ahrendt S."/>
            <person name="Min B."/>
            <person name="Choi I.G."/>
            <person name="Park H."/>
            <person name="Plett J.M."/>
            <person name="Magnuson J."/>
            <person name="Spatafora J.W."/>
            <person name="Nagy L.G."/>
            <person name="Henrissat B."/>
            <person name="Grigoriev I.V."/>
            <person name="Yang Z.L."/>
            <person name="Xu J."/>
            <person name="Martin F.M."/>
        </authorList>
    </citation>
    <scope>NUCLEOTIDE SEQUENCE</scope>
    <source>
        <strain evidence="6">KKN 215</strain>
    </source>
</reference>
<dbReference type="OrthoDB" id="249087at2759"/>
<evidence type="ECO:0000313" key="6">
    <source>
        <dbReference type="EMBL" id="KAH8096868.1"/>
    </source>
</evidence>
<evidence type="ECO:0000256" key="1">
    <source>
        <dbReference type="ARBA" id="ARBA00004123"/>
    </source>
</evidence>
<dbReference type="EMBL" id="JAEVFJ010000022">
    <property type="protein sequence ID" value="KAH8096868.1"/>
    <property type="molecule type" value="Genomic_DNA"/>
</dbReference>
<proteinExistence type="inferred from homology"/>
<comment type="subcellular location">
    <subcellularLocation>
        <location evidence="1">Nucleus</location>
    </subcellularLocation>
</comment>
<dbReference type="Gene3D" id="3.30.710.10">
    <property type="entry name" value="Potassium Channel Kv1.1, Chain A"/>
    <property type="match status" value="1"/>
</dbReference>
<dbReference type="InterPro" id="IPR001232">
    <property type="entry name" value="SKP1-like"/>
</dbReference>
<organism evidence="6 7">
    <name type="scientific">Cristinia sonorae</name>
    <dbReference type="NCBI Taxonomy" id="1940300"/>
    <lineage>
        <taxon>Eukaryota</taxon>
        <taxon>Fungi</taxon>
        <taxon>Dikarya</taxon>
        <taxon>Basidiomycota</taxon>
        <taxon>Agaricomycotina</taxon>
        <taxon>Agaricomycetes</taxon>
        <taxon>Agaricomycetidae</taxon>
        <taxon>Agaricales</taxon>
        <taxon>Pleurotineae</taxon>
        <taxon>Stephanosporaceae</taxon>
        <taxon>Cristinia</taxon>
    </lineage>
</organism>
<gene>
    <name evidence="6" type="ORF">BXZ70DRAFT_1009543</name>
</gene>
<dbReference type="GO" id="GO:0006511">
    <property type="term" value="P:ubiquitin-dependent protein catabolic process"/>
    <property type="evidence" value="ECO:0007669"/>
    <property type="project" value="InterPro"/>
</dbReference>
<evidence type="ECO:0000256" key="4">
    <source>
        <dbReference type="ARBA" id="ARBA00023242"/>
    </source>
</evidence>
<dbReference type="PANTHER" id="PTHR20648">
    <property type="entry name" value="ELONGIN-C"/>
    <property type="match status" value="1"/>
</dbReference>
<evidence type="ECO:0000256" key="2">
    <source>
        <dbReference type="ARBA" id="ARBA00009993"/>
    </source>
</evidence>
<accession>A0A8K0XNI0</accession>
<evidence type="ECO:0000313" key="7">
    <source>
        <dbReference type="Proteomes" id="UP000813824"/>
    </source>
</evidence>
<comment type="caution">
    <text evidence="6">The sequence shown here is derived from an EMBL/GenBank/DDBJ whole genome shotgun (WGS) entry which is preliminary data.</text>
</comment>
<protein>
    <recommendedName>
        <fullName evidence="3">Elongin-C</fullName>
    </recommendedName>
</protein>
<evidence type="ECO:0000259" key="5">
    <source>
        <dbReference type="Pfam" id="PF03931"/>
    </source>
</evidence>
<dbReference type="InterPro" id="IPR016073">
    <property type="entry name" value="Skp1_comp_POZ"/>
</dbReference>